<dbReference type="AlphaFoldDB" id="A0AAP0GAI8"/>
<comment type="caution">
    <text evidence="2">The sequence shown here is derived from an EMBL/GenBank/DDBJ whole genome shotgun (WGS) entry which is preliminary data.</text>
</comment>
<organism evidence="2 3">
    <name type="scientific">Platanthera zijinensis</name>
    <dbReference type="NCBI Taxonomy" id="2320716"/>
    <lineage>
        <taxon>Eukaryota</taxon>
        <taxon>Viridiplantae</taxon>
        <taxon>Streptophyta</taxon>
        <taxon>Embryophyta</taxon>
        <taxon>Tracheophyta</taxon>
        <taxon>Spermatophyta</taxon>
        <taxon>Magnoliopsida</taxon>
        <taxon>Liliopsida</taxon>
        <taxon>Asparagales</taxon>
        <taxon>Orchidaceae</taxon>
        <taxon>Orchidoideae</taxon>
        <taxon>Orchideae</taxon>
        <taxon>Orchidinae</taxon>
        <taxon>Platanthera</taxon>
    </lineage>
</organism>
<dbReference type="Pfam" id="PF24626">
    <property type="entry name" value="SH3_Tf2-1"/>
    <property type="match status" value="2"/>
</dbReference>
<keyword evidence="3" id="KW-1185">Reference proteome</keyword>
<dbReference type="PANTHER" id="PTHR46148:SF52">
    <property type="entry name" value="OS04G0603800 PROTEIN"/>
    <property type="match status" value="1"/>
</dbReference>
<dbReference type="EMBL" id="JBBWWQ010000004">
    <property type="protein sequence ID" value="KAK8948452.1"/>
    <property type="molecule type" value="Genomic_DNA"/>
</dbReference>
<gene>
    <name evidence="2" type="ORF">KSP39_PZI005822</name>
</gene>
<evidence type="ECO:0000313" key="2">
    <source>
        <dbReference type="EMBL" id="KAK8948452.1"/>
    </source>
</evidence>
<feature type="domain" description="Tf2-1-like SH3-like" evidence="1">
    <location>
        <begin position="131"/>
        <end position="182"/>
    </location>
</feature>
<dbReference type="InterPro" id="IPR056924">
    <property type="entry name" value="SH3_Tf2-1"/>
</dbReference>
<name>A0AAP0GAI8_9ASPA</name>
<evidence type="ECO:0000259" key="1">
    <source>
        <dbReference type="Pfam" id="PF24626"/>
    </source>
</evidence>
<proteinExistence type="predicted"/>
<feature type="domain" description="Tf2-1-like SH3-like" evidence="1">
    <location>
        <begin position="35"/>
        <end position="99"/>
    </location>
</feature>
<dbReference type="Proteomes" id="UP001418222">
    <property type="component" value="Unassembled WGS sequence"/>
</dbReference>
<protein>
    <recommendedName>
        <fullName evidence="1">Tf2-1-like SH3-like domain-containing protein</fullName>
    </recommendedName>
</protein>
<dbReference type="PANTHER" id="PTHR46148">
    <property type="entry name" value="CHROMO DOMAIN-CONTAINING PROTEIN"/>
    <property type="match status" value="1"/>
</dbReference>
<sequence>MEEATKKTRVQLSCAIERQMKYANQCRRLLKFVVGDQVFLKVSPTPMVKRFGFHHKLSPRFVGPYAISERIGGSVYRLDLPASLAGVHDVFHVSQLGKYIHDPNRVLKEVPVIPEANLSYPVEPVSPTPEVKRFGRHHKLSPRFVGPYAISERIGGSVYHLELPASLAGVHDVFHVSQLRKYIHDPNCILEEVPVISEANLSYPVEPANIVEYQEGKLCKRIIPMVKVLWVHGKSEEVHDCAACPLSYFSFSYSFAWSPIENFVNTHKKDGVFVTEKVEASYMVRTTGFGELLKQYTDQ</sequence>
<reference evidence="2 3" key="1">
    <citation type="journal article" date="2022" name="Nat. Plants">
        <title>Genomes of leafy and leafless Platanthera orchids illuminate the evolution of mycoheterotrophy.</title>
        <authorList>
            <person name="Li M.H."/>
            <person name="Liu K.W."/>
            <person name="Li Z."/>
            <person name="Lu H.C."/>
            <person name="Ye Q.L."/>
            <person name="Zhang D."/>
            <person name="Wang J.Y."/>
            <person name="Li Y.F."/>
            <person name="Zhong Z.M."/>
            <person name="Liu X."/>
            <person name="Yu X."/>
            <person name="Liu D.K."/>
            <person name="Tu X.D."/>
            <person name="Liu B."/>
            <person name="Hao Y."/>
            <person name="Liao X.Y."/>
            <person name="Jiang Y.T."/>
            <person name="Sun W.H."/>
            <person name="Chen J."/>
            <person name="Chen Y.Q."/>
            <person name="Ai Y."/>
            <person name="Zhai J.W."/>
            <person name="Wu S.S."/>
            <person name="Zhou Z."/>
            <person name="Hsiao Y.Y."/>
            <person name="Wu W.L."/>
            <person name="Chen Y.Y."/>
            <person name="Lin Y.F."/>
            <person name="Hsu J.L."/>
            <person name="Li C.Y."/>
            <person name="Wang Z.W."/>
            <person name="Zhao X."/>
            <person name="Zhong W.Y."/>
            <person name="Ma X.K."/>
            <person name="Ma L."/>
            <person name="Huang J."/>
            <person name="Chen G.Z."/>
            <person name="Huang M.Z."/>
            <person name="Huang L."/>
            <person name="Peng D.H."/>
            <person name="Luo Y.B."/>
            <person name="Zou S.Q."/>
            <person name="Chen S.P."/>
            <person name="Lan S."/>
            <person name="Tsai W.C."/>
            <person name="Van de Peer Y."/>
            <person name="Liu Z.J."/>
        </authorList>
    </citation>
    <scope>NUCLEOTIDE SEQUENCE [LARGE SCALE GENOMIC DNA]</scope>
    <source>
        <strain evidence="2">Lor287</strain>
    </source>
</reference>
<accession>A0AAP0GAI8</accession>
<evidence type="ECO:0000313" key="3">
    <source>
        <dbReference type="Proteomes" id="UP001418222"/>
    </source>
</evidence>